<dbReference type="EMBL" id="CAVMJV010000004">
    <property type="protein sequence ID" value="CAK5024622.1"/>
    <property type="molecule type" value="Genomic_DNA"/>
</dbReference>
<comment type="caution">
    <text evidence="1">The sequence shown here is derived from an EMBL/GenBank/DDBJ whole genome shotgun (WGS) entry which is preliminary data.</text>
</comment>
<proteinExistence type="predicted"/>
<keyword evidence="2" id="KW-1185">Reference proteome</keyword>
<reference evidence="1" key="1">
    <citation type="submission" date="2023-11" db="EMBL/GenBank/DDBJ databases">
        <authorList>
            <person name="Poullet M."/>
        </authorList>
    </citation>
    <scope>NUCLEOTIDE SEQUENCE</scope>
    <source>
        <strain evidence="1">E1834</strain>
    </source>
</reference>
<sequence>MMQNHLSILKFEDMKKMTKKRSENGIEITIQKIKKRCVNTFEITTKNLKKK</sequence>
<accession>A0ACB0XZ23</accession>
<evidence type="ECO:0000313" key="1">
    <source>
        <dbReference type="EMBL" id="CAK5024622.1"/>
    </source>
</evidence>
<protein>
    <submittedName>
        <fullName evidence="1">Uncharacterized protein</fullName>
    </submittedName>
</protein>
<name>A0ACB0XZ23_MELEN</name>
<gene>
    <name evidence="1" type="ORF">MENTE1834_LOCUS5552</name>
</gene>
<dbReference type="Proteomes" id="UP001497535">
    <property type="component" value="Unassembled WGS sequence"/>
</dbReference>
<evidence type="ECO:0000313" key="2">
    <source>
        <dbReference type="Proteomes" id="UP001497535"/>
    </source>
</evidence>
<organism evidence="1 2">
    <name type="scientific">Meloidogyne enterolobii</name>
    <name type="common">Root-knot nematode worm</name>
    <name type="synonym">Meloidogyne mayaguensis</name>
    <dbReference type="NCBI Taxonomy" id="390850"/>
    <lineage>
        <taxon>Eukaryota</taxon>
        <taxon>Metazoa</taxon>
        <taxon>Ecdysozoa</taxon>
        <taxon>Nematoda</taxon>
        <taxon>Chromadorea</taxon>
        <taxon>Rhabditida</taxon>
        <taxon>Tylenchina</taxon>
        <taxon>Tylenchomorpha</taxon>
        <taxon>Tylenchoidea</taxon>
        <taxon>Meloidogynidae</taxon>
        <taxon>Meloidogyninae</taxon>
        <taxon>Meloidogyne</taxon>
    </lineage>
</organism>